<dbReference type="CDD" id="cd16936">
    <property type="entry name" value="HATPase_RsbW-like"/>
    <property type="match status" value="1"/>
</dbReference>
<accession>A0ABY4ME10</accession>
<protein>
    <submittedName>
        <fullName evidence="1">ATP-binding protein</fullName>
    </submittedName>
</protein>
<dbReference type="EMBL" id="CP086322">
    <property type="protein sequence ID" value="UQA94591.1"/>
    <property type="molecule type" value="Genomic_DNA"/>
</dbReference>
<gene>
    <name evidence="1" type="ORF">K9S39_24490</name>
</gene>
<dbReference type="GO" id="GO:0005524">
    <property type="term" value="F:ATP binding"/>
    <property type="evidence" value="ECO:0007669"/>
    <property type="project" value="UniProtKB-KW"/>
</dbReference>
<reference evidence="1" key="1">
    <citation type="submission" date="2021-10" db="EMBL/GenBank/DDBJ databases">
        <title>Streptomyces nigrumlapis sp.nov.,an antimicrobial producing actinobacterium isolated from Black Gobi rocks.</title>
        <authorList>
            <person name="Wen Y."/>
            <person name="Zhang W."/>
            <person name="Liu X.G."/>
        </authorList>
    </citation>
    <scope>NUCLEOTIDE SEQUENCE</scope>
    <source>
        <strain evidence="1">ST13-2-2</strain>
    </source>
</reference>
<dbReference type="SUPFAM" id="SSF55874">
    <property type="entry name" value="ATPase domain of HSP90 chaperone/DNA topoisomerase II/histidine kinase"/>
    <property type="match status" value="1"/>
</dbReference>
<dbReference type="Gene3D" id="3.30.565.10">
    <property type="entry name" value="Histidine kinase-like ATPase, C-terminal domain"/>
    <property type="match status" value="1"/>
</dbReference>
<keyword evidence="1" id="KW-0547">Nucleotide-binding</keyword>
<dbReference type="InterPro" id="IPR050267">
    <property type="entry name" value="Anti-sigma-factor_SerPK"/>
</dbReference>
<evidence type="ECO:0000313" key="1">
    <source>
        <dbReference type="EMBL" id="UQA94591.1"/>
    </source>
</evidence>
<keyword evidence="1" id="KW-0067">ATP-binding</keyword>
<dbReference type="RefSeq" id="WP_248865458.1">
    <property type="nucleotide sequence ID" value="NZ_CP086322.1"/>
</dbReference>
<keyword evidence="2" id="KW-1185">Reference proteome</keyword>
<dbReference type="PANTHER" id="PTHR35526">
    <property type="entry name" value="ANTI-SIGMA-F FACTOR RSBW-RELATED"/>
    <property type="match status" value="1"/>
</dbReference>
<proteinExistence type="predicted"/>
<name>A0ABY4ME10_9ACTN</name>
<evidence type="ECO:0000313" key="2">
    <source>
        <dbReference type="Proteomes" id="UP000830115"/>
    </source>
</evidence>
<organism evidence="1 2">
    <name type="scientific">Streptomyces halobius</name>
    <dbReference type="NCBI Taxonomy" id="2879846"/>
    <lineage>
        <taxon>Bacteria</taxon>
        <taxon>Bacillati</taxon>
        <taxon>Actinomycetota</taxon>
        <taxon>Actinomycetes</taxon>
        <taxon>Kitasatosporales</taxon>
        <taxon>Streptomycetaceae</taxon>
        <taxon>Streptomyces</taxon>
    </lineage>
</organism>
<sequence length="121" mass="12821">MLELCQYGERELVETAELLASELVANARNSAGPAHVRVKRCGTRLRVSVWDTNPALPVLEGAHGREGDAGDGLGLIRLCADSYGGFSLGESGALGAGGKLIWFELTEGPGWRARTRRSALG</sequence>
<dbReference type="InterPro" id="IPR036890">
    <property type="entry name" value="HATPase_C_sf"/>
</dbReference>
<dbReference type="Proteomes" id="UP000830115">
    <property type="component" value="Chromosome"/>
</dbReference>
<dbReference type="PANTHER" id="PTHR35526:SF3">
    <property type="entry name" value="ANTI-SIGMA-F FACTOR RSBW"/>
    <property type="match status" value="1"/>
</dbReference>